<sequence>MSGNVTDVIKSNLFADYFSAQNFRSEPIPLDYSIENKFLNKNIELWELRKSIQKMRNTTPGADNIPAAWFKKLEGSSLLVILHLFNQQLSFSPIPKSSYSLIVDYYGDPWPRSGL</sequence>
<protein>
    <submittedName>
        <fullName evidence="1">Uncharacterized protein</fullName>
    </submittedName>
</protein>
<evidence type="ECO:0000313" key="2">
    <source>
        <dbReference type="Proteomes" id="UP001054837"/>
    </source>
</evidence>
<name>A0AAV4SL98_9ARAC</name>
<dbReference type="Proteomes" id="UP001054837">
    <property type="component" value="Unassembled WGS sequence"/>
</dbReference>
<organism evidence="1 2">
    <name type="scientific">Caerostris darwini</name>
    <dbReference type="NCBI Taxonomy" id="1538125"/>
    <lineage>
        <taxon>Eukaryota</taxon>
        <taxon>Metazoa</taxon>
        <taxon>Ecdysozoa</taxon>
        <taxon>Arthropoda</taxon>
        <taxon>Chelicerata</taxon>
        <taxon>Arachnida</taxon>
        <taxon>Araneae</taxon>
        <taxon>Araneomorphae</taxon>
        <taxon>Entelegynae</taxon>
        <taxon>Araneoidea</taxon>
        <taxon>Araneidae</taxon>
        <taxon>Caerostris</taxon>
    </lineage>
</organism>
<dbReference type="AlphaFoldDB" id="A0AAV4SL98"/>
<accession>A0AAV4SL98</accession>
<evidence type="ECO:0000313" key="1">
    <source>
        <dbReference type="EMBL" id="GIY34109.1"/>
    </source>
</evidence>
<gene>
    <name evidence="1" type="primary">AVEN_103998_1</name>
    <name evidence="1" type="ORF">CDAR_481121</name>
</gene>
<dbReference type="EMBL" id="BPLQ01008017">
    <property type="protein sequence ID" value="GIY34109.1"/>
    <property type="molecule type" value="Genomic_DNA"/>
</dbReference>
<keyword evidence="2" id="KW-1185">Reference proteome</keyword>
<comment type="caution">
    <text evidence="1">The sequence shown here is derived from an EMBL/GenBank/DDBJ whole genome shotgun (WGS) entry which is preliminary data.</text>
</comment>
<proteinExistence type="predicted"/>
<reference evidence="1 2" key="1">
    <citation type="submission" date="2021-06" db="EMBL/GenBank/DDBJ databases">
        <title>Caerostris darwini draft genome.</title>
        <authorList>
            <person name="Kono N."/>
            <person name="Arakawa K."/>
        </authorList>
    </citation>
    <scope>NUCLEOTIDE SEQUENCE [LARGE SCALE GENOMIC DNA]</scope>
</reference>